<feature type="compositionally biased region" description="Polar residues" evidence="5">
    <location>
        <begin position="584"/>
        <end position="595"/>
    </location>
</feature>
<dbReference type="RefSeq" id="XP_006815511.1">
    <property type="nucleotide sequence ID" value="XM_006815448.1"/>
</dbReference>
<feature type="transmembrane region" description="Helical" evidence="6">
    <location>
        <begin position="468"/>
        <end position="485"/>
    </location>
</feature>
<name>A0ABM0M670_SACKO</name>
<keyword evidence="9" id="KW-1185">Reference proteome</keyword>
<evidence type="ECO:0000256" key="2">
    <source>
        <dbReference type="ARBA" id="ARBA00022692"/>
    </source>
</evidence>
<feature type="domain" description="Amino acid permease/ SLC12A" evidence="7">
    <location>
        <begin position="288"/>
        <end position="429"/>
    </location>
</feature>
<gene>
    <name evidence="10" type="primary">LOC102802928</name>
</gene>
<evidence type="ECO:0000256" key="5">
    <source>
        <dbReference type="SAM" id="MobiDB-lite"/>
    </source>
</evidence>
<feature type="compositionally biased region" description="Basic residues" evidence="5">
    <location>
        <begin position="603"/>
        <end position="612"/>
    </location>
</feature>
<dbReference type="Pfam" id="PF03522">
    <property type="entry name" value="SLC12"/>
    <property type="match status" value="1"/>
</dbReference>
<dbReference type="GeneID" id="102802928"/>
<feature type="transmembrane region" description="Helical" evidence="6">
    <location>
        <begin position="362"/>
        <end position="383"/>
    </location>
</feature>
<keyword evidence="3 6" id="KW-1133">Transmembrane helix</keyword>
<evidence type="ECO:0000256" key="6">
    <source>
        <dbReference type="SAM" id="Phobius"/>
    </source>
</evidence>
<dbReference type="InterPro" id="IPR018491">
    <property type="entry name" value="SLC12_C"/>
</dbReference>
<evidence type="ECO:0000259" key="8">
    <source>
        <dbReference type="Pfam" id="PF03522"/>
    </source>
</evidence>
<dbReference type="InterPro" id="IPR004842">
    <property type="entry name" value="SLC12A_fam"/>
</dbReference>
<feature type="domain" description="Amino acid permease/ SLC12A" evidence="7">
    <location>
        <begin position="432"/>
        <end position="580"/>
    </location>
</feature>
<feature type="region of interest" description="Disordered" evidence="5">
    <location>
        <begin position="1"/>
        <end position="141"/>
    </location>
</feature>
<keyword evidence="4 6" id="KW-0472">Membrane</keyword>
<evidence type="ECO:0000256" key="1">
    <source>
        <dbReference type="ARBA" id="ARBA00004141"/>
    </source>
</evidence>
<organism evidence="9 10">
    <name type="scientific">Saccoglossus kowalevskii</name>
    <name type="common">Acorn worm</name>
    <dbReference type="NCBI Taxonomy" id="10224"/>
    <lineage>
        <taxon>Eukaryota</taxon>
        <taxon>Metazoa</taxon>
        <taxon>Hemichordata</taxon>
        <taxon>Enteropneusta</taxon>
        <taxon>Harrimaniidae</taxon>
        <taxon>Saccoglossus</taxon>
    </lineage>
</organism>
<feature type="region of interest" description="Disordered" evidence="5">
    <location>
        <begin position="581"/>
        <end position="621"/>
    </location>
</feature>
<feature type="domain" description="SLC12A transporter C-terminal" evidence="8">
    <location>
        <begin position="619"/>
        <end position="982"/>
    </location>
</feature>
<feature type="transmembrane region" description="Helical" evidence="6">
    <location>
        <begin position="289"/>
        <end position="308"/>
    </location>
</feature>
<feature type="compositionally biased region" description="Basic and acidic residues" evidence="5">
    <location>
        <begin position="61"/>
        <end position="72"/>
    </location>
</feature>
<dbReference type="InterPro" id="IPR004841">
    <property type="entry name" value="AA-permease/SLC12A_dom"/>
</dbReference>
<evidence type="ECO:0000259" key="7">
    <source>
        <dbReference type="Pfam" id="PF00324"/>
    </source>
</evidence>
<feature type="transmembrane region" description="Helical" evidence="6">
    <location>
        <begin position="445"/>
        <end position="462"/>
    </location>
</feature>
<reference evidence="10" key="1">
    <citation type="submission" date="2025-08" db="UniProtKB">
        <authorList>
            <consortium name="RefSeq"/>
        </authorList>
    </citation>
    <scope>IDENTIFICATION</scope>
    <source>
        <tissue evidence="10">Testes</tissue>
    </source>
</reference>
<evidence type="ECO:0000256" key="3">
    <source>
        <dbReference type="ARBA" id="ARBA00022989"/>
    </source>
</evidence>
<feature type="transmembrane region" description="Helical" evidence="6">
    <location>
        <begin position="314"/>
        <end position="341"/>
    </location>
</feature>
<keyword evidence="2 6" id="KW-0812">Transmembrane</keyword>
<evidence type="ECO:0000313" key="10">
    <source>
        <dbReference type="RefSeq" id="XP_006815511.1"/>
    </source>
</evidence>
<feature type="transmembrane region" description="Helical" evidence="6">
    <location>
        <begin position="506"/>
        <end position="539"/>
    </location>
</feature>
<dbReference type="Gene3D" id="1.20.1740.10">
    <property type="entry name" value="Amino acid/polyamine transporter I"/>
    <property type="match status" value="2"/>
</dbReference>
<feature type="compositionally biased region" description="Basic and acidic residues" evidence="5">
    <location>
        <begin position="85"/>
        <end position="108"/>
    </location>
</feature>
<dbReference type="PANTHER" id="PTHR11827">
    <property type="entry name" value="SOLUTE CARRIER FAMILY 12, CATION COTRANSPORTERS"/>
    <property type="match status" value="1"/>
</dbReference>
<evidence type="ECO:0000313" key="9">
    <source>
        <dbReference type="Proteomes" id="UP000694865"/>
    </source>
</evidence>
<proteinExistence type="predicted"/>
<dbReference type="PANTHER" id="PTHR11827:SF103">
    <property type="entry name" value="SODIUM CHLORIDE COTRANSPORTER 69, ISOFORM E"/>
    <property type="match status" value="1"/>
</dbReference>
<feature type="compositionally biased region" description="Basic and acidic residues" evidence="5">
    <location>
        <begin position="24"/>
        <end position="51"/>
    </location>
</feature>
<feature type="transmembrane region" description="Helical" evidence="6">
    <location>
        <begin position="409"/>
        <end position="433"/>
    </location>
</feature>
<comment type="subcellular location">
    <subcellularLocation>
        <location evidence="1">Membrane</location>
        <topology evidence="1">Multi-pass membrane protein</topology>
    </subcellularLocation>
</comment>
<protein>
    <submittedName>
        <fullName evidence="10">Solute carrier family 12 member 2-like</fullName>
    </submittedName>
</protein>
<evidence type="ECO:0000256" key="4">
    <source>
        <dbReference type="ARBA" id="ARBA00023136"/>
    </source>
</evidence>
<accession>A0ABM0M670</accession>
<sequence length="982" mass="109647">MDKPIEDPDYVVADPGIELNRGSDILKDEKDSKGKNKETEKPGKDTPEKSKSVTVEITVTGDKDDDKKKDDVPTITVSEPTTAPKKVEPPKKQEEKKVGDSKEKDKLGGSKNEPNGPQLGPPSVNDNGRRDSDASTGSSKVPLGILANDRIRSASRVSQLSWAVPRNRTLTGLSDVPQRDRAFSKLSAYSQDTDTAIIGPFGHNTIEAIPSEKNYVDLWSIEFGDVVEDADRPTLRQLHETKSHLVGDEMADAMDKDEDFDFLDDVERQVISAPEPPKERLKFGWMKGVLMRCMLNIWGTILFLRLSWVVGQAGIILATLIIVYSVTITSLTTLSMSAICTNGKVVGGGAYFLISRSLGPEWGGAIGLVLALSNTIGVAMYVVGFAETVRDILKNNDALMVDEINDIRIIGSITIVCLLALVFIGLDWVLRFGKGYGKSDDPRQGYILCFIIAECFILIAQLNAVATLTSMFFLMTYAIINYAVFSAAMAKSPGFRPSFTYFNKWVALIAAVLCIGSSFIINWILTLGTLVLCIVLYLYVAYKQPDVNWGSSNQASVYNQALHTSLKLNFDIKEHVKNFRHLPRTTQAPTSNHTGTHLEPQRHPSRPHRHPPRTTQGQEKVHKLDKLREVQDKWLARENIKAFYQPIFDNDRRKGTMSLLQTSGLGKLTPNTVIIGYKSDWMEVKGREVAAYVDTMHDAFDVNMGVCVLRVPDGFDVSKEKVKRRLLSNGTTANGRRSSTVVLDTFKSDKSDASSDSEKEDHDTATVSVATVKTKHLTDEEYEIDSKILRKITRFHGSQGKGTIDIWWLYDDGGLTLLVPYLLSQRSQWEKCPIRIFAGGNEDTLQQDEVNIAALLAKFRLDFSELKIIPDLNKVPSKESQKKFQDLIEPCRARSGIESHDLKITRHEITDSKEKTFRLIRLNELLHQYSSDASLIVVTLPMPRKGSTSSYMYMSWLETISRDLPPTLMMRGNQSSVLTFYS</sequence>
<dbReference type="Proteomes" id="UP000694865">
    <property type="component" value="Unplaced"/>
</dbReference>
<dbReference type="Pfam" id="PF00324">
    <property type="entry name" value="AA_permease"/>
    <property type="match status" value="2"/>
</dbReference>